<dbReference type="PANTHER" id="PTHR12755">
    <property type="entry name" value="CLEAVAGE/POLYADENYLATION FACTOR IA SUBUNIT CLP1P"/>
    <property type="match status" value="1"/>
</dbReference>
<feature type="domain" description="Clp1 N-terminal" evidence="8">
    <location>
        <begin position="16"/>
        <end position="116"/>
    </location>
</feature>
<dbReference type="SUPFAM" id="SSF52540">
    <property type="entry name" value="P-loop containing nucleoside triphosphate hydrolases"/>
    <property type="match status" value="1"/>
</dbReference>
<evidence type="ECO:0000256" key="1">
    <source>
        <dbReference type="ARBA" id="ARBA00004123"/>
    </source>
</evidence>
<keyword evidence="11" id="KW-1185">Reference proteome</keyword>
<dbReference type="InterPro" id="IPR038238">
    <property type="entry name" value="Clp1_C_sf"/>
</dbReference>
<proteinExistence type="inferred from homology"/>
<feature type="binding site" evidence="6">
    <location>
        <position position="22"/>
    </location>
    <ligand>
        <name>ATP</name>
        <dbReference type="ChEBI" id="CHEBI:30616"/>
    </ligand>
</feature>
<comment type="similarity">
    <text evidence="6">Belongs to the Clp1 family. Clp1 subfamily.</text>
</comment>
<dbReference type="InterPro" id="IPR045116">
    <property type="entry name" value="Clp1/Grc3"/>
</dbReference>
<dbReference type="InterPro" id="IPR010655">
    <property type="entry name" value="Clp1_C"/>
</dbReference>
<evidence type="ECO:0000256" key="2">
    <source>
        <dbReference type="ARBA" id="ARBA00022664"/>
    </source>
</evidence>
<dbReference type="InterPro" id="IPR028606">
    <property type="entry name" value="Clp1"/>
</dbReference>
<dbReference type="Pfam" id="PF06807">
    <property type="entry name" value="Clp1"/>
    <property type="match status" value="1"/>
</dbReference>
<dbReference type="EMBL" id="NEDP02000657">
    <property type="protein sequence ID" value="OWF55462.1"/>
    <property type="molecule type" value="Genomic_DNA"/>
</dbReference>
<dbReference type="GO" id="GO:0051731">
    <property type="term" value="F:polynucleotide 5'-hydroxyl-kinase activity"/>
    <property type="evidence" value="ECO:0007669"/>
    <property type="project" value="InterPro"/>
</dbReference>
<dbReference type="Pfam" id="PF16575">
    <property type="entry name" value="CLP1_P"/>
    <property type="match status" value="1"/>
</dbReference>
<dbReference type="InterPro" id="IPR038239">
    <property type="entry name" value="Clp1_N_sf"/>
</dbReference>
<keyword evidence="10" id="KW-0418">Kinase</keyword>
<keyword evidence="4 6" id="KW-0067">ATP-binding</keyword>
<reference evidence="10 11" key="1">
    <citation type="journal article" date="2017" name="Nat. Ecol. Evol.">
        <title>Scallop genome provides insights into evolution of bilaterian karyotype and development.</title>
        <authorList>
            <person name="Wang S."/>
            <person name="Zhang J."/>
            <person name="Jiao W."/>
            <person name="Li J."/>
            <person name="Xun X."/>
            <person name="Sun Y."/>
            <person name="Guo X."/>
            <person name="Huan P."/>
            <person name="Dong B."/>
            <person name="Zhang L."/>
            <person name="Hu X."/>
            <person name="Sun X."/>
            <person name="Wang J."/>
            <person name="Zhao C."/>
            <person name="Wang Y."/>
            <person name="Wang D."/>
            <person name="Huang X."/>
            <person name="Wang R."/>
            <person name="Lv J."/>
            <person name="Li Y."/>
            <person name="Zhang Z."/>
            <person name="Liu B."/>
            <person name="Lu W."/>
            <person name="Hui Y."/>
            <person name="Liang J."/>
            <person name="Zhou Z."/>
            <person name="Hou R."/>
            <person name="Li X."/>
            <person name="Liu Y."/>
            <person name="Li H."/>
            <person name="Ning X."/>
            <person name="Lin Y."/>
            <person name="Zhao L."/>
            <person name="Xing Q."/>
            <person name="Dou J."/>
            <person name="Li Y."/>
            <person name="Mao J."/>
            <person name="Guo H."/>
            <person name="Dou H."/>
            <person name="Li T."/>
            <person name="Mu C."/>
            <person name="Jiang W."/>
            <person name="Fu Q."/>
            <person name="Fu X."/>
            <person name="Miao Y."/>
            <person name="Liu J."/>
            <person name="Yu Q."/>
            <person name="Li R."/>
            <person name="Liao H."/>
            <person name="Li X."/>
            <person name="Kong Y."/>
            <person name="Jiang Z."/>
            <person name="Chourrout D."/>
            <person name="Li R."/>
            <person name="Bao Z."/>
        </authorList>
    </citation>
    <scope>NUCLEOTIDE SEQUENCE [LARGE SCALE GENOMIC DNA]</scope>
    <source>
        <strain evidence="10 11">PY_sf001</strain>
    </source>
</reference>
<evidence type="ECO:0000313" key="11">
    <source>
        <dbReference type="Proteomes" id="UP000242188"/>
    </source>
</evidence>
<dbReference type="FunFam" id="2.40.30.330:FF:000001">
    <property type="entry name" value="Protein CLP1 homolog"/>
    <property type="match status" value="1"/>
</dbReference>
<accession>A0A210R3D5</accession>
<dbReference type="GO" id="GO:0005524">
    <property type="term" value="F:ATP binding"/>
    <property type="evidence" value="ECO:0007669"/>
    <property type="project" value="UniProtKB-UniRule"/>
</dbReference>
<comment type="caution">
    <text evidence="10">The sequence shown here is derived from an EMBL/GenBank/DDBJ whole genome shotgun (WGS) entry which is preliminary data.</text>
</comment>
<dbReference type="Pfam" id="PF16573">
    <property type="entry name" value="CLP1_N"/>
    <property type="match status" value="1"/>
</dbReference>
<organism evidence="10 11">
    <name type="scientific">Mizuhopecten yessoensis</name>
    <name type="common">Japanese scallop</name>
    <name type="synonym">Patinopecten yessoensis</name>
    <dbReference type="NCBI Taxonomy" id="6573"/>
    <lineage>
        <taxon>Eukaryota</taxon>
        <taxon>Metazoa</taxon>
        <taxon>Spiralia</taxon>
        <taxon>Lophotrochozoa</taxon>
        <taxon>Mollusca</taxon>
        <taxon>Bivalvia</taxon>
        <taxon>Autobranchia</taxon>
        <taxon>Pteriomorphia</taxon>
        <taxon>Pectinida</taxon>
        <taxon>Pectinoidea</taxon>
        <taxon>Pectinidae</taxon>
        <taxon>Mizuhopecten</taxon>
    </lineage>
</organism>
<dbReference type="InterPro" id="IPR027417">
    <property type="entry name" value="P-loop_NTPase"/>
</dbReference>
<dbReference type="FunFam" id="2.60.120.1030:FF:000001">
    <property type="entry name" value="Protein CLP1 homolog 5"/>
    <property type="match status" value="1"/>
</dbReference>
<evidence type="ECO:0000256" key="3">
    <source>
        <dbReference type="ARBA" id="ARBA00022741"/>
    </source>
</evidence>
<dbReference type="Proteomes" id="UP000242188">
    <property type="component" value="Unassembled WGS sequence"/>
</dbReference>
<feature type="binding site" evidence="6">
    <location>
        <begin position="133"/>
        <end position="138"/>
    </location>
    <ligand>
        <name>ATP</name>
        <dbReference type="ChEBI" id="CHEBI:30616"/>
    </ligand>
</feature>
<keyword evidence="3 6" id="KW-0547">Nucleotide-binding</keyword>
<keyword evidence="2 6" id="KW-0507">mRNA processing</keyword>
<sequence length="438" mass="48559">MTDEKKDATMRTEEYKLEAVSELRFEVETGSDASVQLDLLEGMAEVFGAELTKGRQITFEEGAKVAVFTWHEVLLLACLDLSHLAGKTEVAYIAKETPMVMYINTHAALEQMRQKAEKEKTRGPRVMVVGPTDVGKSTLCRLLLNYAARLGRAPIFVDLDVGQGDISIPGTLGSIVVERPSDIEEGYNLNAPVVFHFGSSSPSHNTQLFKLLVSKMADTVNQKCDQSKKCCSSGVIINTGGWVRGAGYDMLKHIAGCFEVDVIIVLDQERLYNELKRDMPDFVEVLLLPKSGGVVERNSSVRADDRDLKVREYFYGLRKDNKDSFYPHPLHISFNDVKIYKIGAPALPDSCLPLGMKSQDNMLKLVPVSPSNGLLHHVLSISMATSMEDNILESNILGHVVITGVDMEKQMFTALSPSAVTPPRNIWLMSEIQFMDID</sequence>
<feature type="binding site" evidence="6">
    <location>
        <position position="64"/>
    </location>
    <ligand>
        <name>ATP</name>
        <dbReference type="ChEBI" id="CHEBI:30616"/>
    </ligand>
</feature>
<dbReference type="GO" id="GO:0006388">
    <property type="term" value="P:tRNA splicing, via endonucleolytic cleavage and ligation"/>
    <property type="evidence" value="ECO:0007669"/>
    <property type="project" value="TreeGrafter"/>
</dbReference>
<dbReference type="Gene3D" id="2.40.30.330">
    <property type="entry name" value="Pre-mRNA cleavage complex subunit Clp1, C-terminal domain"/>
    <property type="match status" value="1"/>
</dbReference>
<evidence type="ECO:0000259" key="7">
    <source>
        <dbReference type="Pfam" id="PF06807"/>
    </source>
</evidence>
<evidence type="ECO:0000259" key="9">
    <source>
        <dbReference type="Pfam" id="PF16575"/>
    </source>
</evidence>
<name>A0A210R3D5_MIZYE</name>
<dbReference type="PANTHER" id="PTHR12755:SF6">
    <property type="entry name" value="POLYRIBONUCLEOTIDE 5'-HYDROXYL-KINASE CLP1"/>
    <property type="match status" value="1"/>
</dbReference>
<dbReference type="GO" id="GO:0007420">
    <property type="term" value="P:brain development"/>
    <property type="evidence" value="ECO:0007669"/>
    <property type="project" value="UniProtKB-ARBA"/>
</dbReference>
<dbReference type="GO" id="GO:0031124">
    <property type="term" value="P:mRNA 3'-end processing"/>
    <property type="evidence" value="ECO:0007669"/>
    <property type="project" value="UniProtKB-UniRule"/>
</dbReference>
<dbReference type="AlphaFoldDB" id="A0A210R3D5"/>
<evidence type="ECO:0000256" key="4">
    <source>
        <dbReference type="ARBA" id="ARBA00022840"/>
    </source>
</evidence>
<evidence type="ECO:0000259" key="8">
    <source>
        <dbReference type="Pfam" id="PF16573"/>
    </source>
</evidence>
<dbReference type="InterPro" id="IPR032319">
    <property type="entry name" value="CLP1_P"/>
</dbReference>
<feature type="domain" description="Clp1 C-terminal" evidence="7">
    <location>
        <begin position="326"/>
        <end position="436"/>
    </location>
</feature>
<dbReference type="FunFam" id="3.40.50.300:FF:000454">
    <property type="entry name" value="Protein CLP1 homolog"/>
    <property type="match status" value="1"/>
</dbReference>
<dbReference type="Gene3D" id="2.60.120.1030">
    <property type="entry name" value="Clp1, DNA binding domain"/>
    <property type="match status" value="1"/>
</dbReference>
<comment type="function">
    <text evidence="6">Required for endonucleolytic cleavage during polyadenylation-dependent pre-mRNA 3'-end formation.</text>
</comment>
<protein>
    <recommendedName>
        <fullName evidence="6">Protein CLP1 homolog</fullName>
    </recommendedName>
</protein>
<evidence type="ECO:0000256" key="6">
    <source>
        <dbReference type="HAMAP-Rule" id="MF_03035"/>
    </source>
</evidence>
<keyword evidence="5 6" id="KW-0539">Nucleus</keyword>
<gene>
    <name evidence="10" type="ORF">KP79_PYT19512</name>
</gene>
<keyword evidence="10" id="KW-0808">Transferase</keyword>
<dbReference type="GO" id="GO:0005849">
    <property type="term" value="C:mRNA cleavage factor complex"/>
    <property type="evidence" value="ECO:0007669"/>
    <property type="project" value="InterPro"/>
</dbReference>
<feature type="domain" description="Clp1 P-loop" evidence="9">
    <location>
        <begin position="130"/>
        <end position="316"/>
    </location>
</feature>
<evidence type="ECO:0000313" key="10">
    <source>
        <dbReference type="EMBL" id="OWF55462.1"/>
    </source>
</evidence>
<comment type="subcellular location">
    <subcellularLocation>
        <location evidence="1 6">Nucleus</location>
    </subcellularLocation>
</comment>
<dbReference type="OrthoDB" id="258143at2759"/>
<dbReference type="Gene3D" id="3.40.50.300">
    <property type="entry name" value="P-loop containing nucleotide triphosphate hydrolases"/>
    <property type="match status" value="1"/>
</dbReference>
<dbReference type="STRING" id="6573.A0A210R3D5"/>
<dbReference type="InterPro" id="IPR032324">
    <property type="entry name" value="Clp1_N"/>
</dbReference>
<dbReference type="HAMAP" id="MF_03035">
    <property type="entry name" value="Clp1"/>
    <property type="match status" value="1"/>
</dbReference>
<evidence type="ECO:0000256" key="5">
    <source>
        <dbReference type="ARBA" id="ARBA00023242"/>
    </source>
</evidence>